<dbReference type="PANTHER" id="PTHR46064">
    <property type="entry name" value="QUEUINE TRNA-RIBOSYLTRANSFERASE ACCESSORY SUBUNIT 2"/>
    <property type="match status" value="1"/>
</dbReference>
<dbReference type="AlphaFoldDB" id="A0AAV5ABP9"/>
<evidence type="ECO:0000313" key="3">
    <source>
        <dbReference type="Proteomes" id="UP001050691"/>
    </source>
</evidence>
<dbReference type="Proteomes" id="UP001050691">
    <property type="component" value="Unassembled WGS sequence"/>
</dbReference>
<evidence type="ECO:0000313" key="2">
    <source>
        <dbReference type="EMBL" id="GJJ10451.1"/>
    </source>
</evidence>
<comment type="caution">
    <text evidence="2">The sequence shown here is derived from an EMBL/GenBank/DDBJ whole genome shotgun (WGS) entry which is preliminary data.</text>
</comment>
<dbReference type="Pfam" id="PF01702">
    <property type="entry name" value="TGT"/>
    <property type="match status" value="1"/>
</dbReference>
<dbReference type="InterPro" id="IPR050852">
    <property type="entry name" value="Queuine_tRNA-ribosyltrfase"/>
</dbReference>
<gene>
    <name evidence="2" type="ORF">Clacol_004677</name>
</gene>
<dbReference type="EMBL" id="BPWL01000005">
    <property type="protein sequence ID" value="GJJ10451.1"/>
    <property type="molecule type" value="Genomic_DNA"/>
</dbReference>
<feature type="domain" description="tRNA-guanine(15) transglycosylase-like" evidence="1">
    <location>
        <begin position="142"/>
        <end position="333"/>
    </location>
</feature>
<sequence>MHAYRSYATAVLPDIIFSLPDIPFTPPPYSQKRITKSIERSLCYLLDILKPVEINNVLYRLNVFVQMVGGIKETARSAFATTLLGELEPNEKEQTLLNNLDAGISGYVFDLVPLRQSLRAETDPTDSPTPIYRPTFTKSLPSLLKASLQSLPSDKPRIVNTTLSPHEILMLIKDIGIDVFDSFWAQQAASWGIALDFIFPAPSFRTSPSQTGKRQIGHNLYDSKFSNDFNRLSDDFLDGLSYSKQKQSSSSKEATDVCSCSACSPIWSNKPLCHSVAEMPDTHSEPELAPPYTRAYIHHLLHTHEMSAHSLLVTHNITILDAFLRNIRNFLEREPDELSLSEEIRRFEETYDSELQILDTARASWVSVDLARGKGRLAREREAAKQAENVAIQSTVDECL</sequence>
<dbReference type="InterPro" id="IPR036511">
    <property type="entry name" value="TGT-like_sf"/>
</dbReference>
<organism evidence="2 3">
    <name type="scientific">Clathrus columnatus</name>
    <dbReference type="NCBI Taxonomy" id="1419009"/>
    <lineage>
        <taxon>Eukaryota</taxon>
        <taxon>Fungi</taxon>
        <taxon>Dikarya</taxon>
        <taxon>Basidiomycota</taxon>
        <taxon>Agaricomycotina</taxon>
        <taxon>Agaricomycetes</taxon>
        <taxon>Phallomycetidae</taxon>
        <taxon>Phallales</taxon>
        <taxon>Clathraceae</taxon>
        <taxon>Clathrus</taxon>
    </lineage>
</organism>
<dbReference type="PANTHER" id="PTHR46064:SF1">
    <property type="entry name" value="QUEUINE TRNA-RIBOSYLTRANSFERASE ACCESSORY SUBUNIT 2"/>
    <property type="match status" value="1"/>
</dbReference>
<name>A0AAV5ABP9_9AGAM</name>
<evidence type="ECO:0000259" key="1">
    <source>
        <dbReference type="Pfam" id="PF01702"/>
    </source>
</evidence>
<keyword evidence="3" id="KW-1185">Reference proteome</keyword>
<accession>A0AAV5ABP9</accession>
<dbReference type="Gene3D" id="3.20.20.105">
    <property type="entry name" value="Queuine tRNA-ribosyltransferase-like"/>
    <property type="match status" value="1"/>
</dbReference>
<proteinExistence type="predicted"/>
<reference evidence="2" key="1">
    <citation type="submission" date="2021-10" db="EMBL/GenBank/DDBJ databases">
        <title>De novo Genome Assembly of Clathrus columnatus (Basidiomycota, Fungi) Using Illumina and Nanopore Sequence Data.</title>
        <authorList>
            <person name="Ogiso-Tanaka E."/>
            <person name="Itagaki H."/>
            <person name="Hosoya T."/>
            <person name="Hosaka K."/>
        </authorList>
    </citation>
    <scope>NUCLEOTIDE SEQUENCE</scope>
    <source>
        <strain evidence="2">MO-923</strain>
    </source>
</reference>
<dbReference type="InterPro" id="IPR002616">
    <property type="entry name" value="tRNA_ribo_trans-like"/>
</dbReference>
<protein>
    <recommendedName>
        <fullName evidence="1">tRNA-guanine(15) transglycosylase-like domain-containing protein</fullName>
    </recommendedName>
</protein>
<dbReference type="SUPFAM" id="SSF51713">
    <property type="entry name" value="tRNA-guanine transglycosylase"/>
    <property type="match status" value="1"/>
</dbReference>
<dbReference type="GO" id="GO:0006400">
    <property type="term" value="P:tRNA modification"/>
    <property type="evidence" value="ECO:0007669"/>
    <property type="project" value="InterPro"/>
</dbReference>